<gene>
    <name evidence="9" type="ORF">DFR58_10795</name>
</gene>
<reference evidence="9 10" key="1">
    <citation type="submission" date="2018-07" db="EMBL/GenBank/DDBJ databases">
        <title>Genomic Encyclopedia of Type Strains, Phase IV (KMG-IV): sequencing the most valuable type-strain genomes for metagenomic binning, comparative biology and taxonomic classification.</title>
        <authorList>
            <person name="Goeker M."/>
        </authorList>
    </citation>
    <scope>NUCLEOTIDE SEQUENCE [LARGE SCALE GENOMIC DNA]</scope>
    <source>
        <strain evidence="9 10">DSM 27016</strain>
    </source>
</reference>
<evidence type="ECO:0000313" key="10">
    <source>
        <dbReference type="Proteomes" id="UP000253034"/>
    </source>
</evidence>
<dbReference type="AlphaFoldDB" id="A0A369B7P2"/>
<keyword evidence="3" id="KW-1003">Cell membrane</keyword>
<dbReference type="GO" id="GO:0005886">
    <property type="term" value="C:plasma membrane"/>
    <property type="evidence" value="ECO:0007669"/>
    <property type="project" value="UniProtKB-SubCell"/>
</dbReference>
<feature type="transmembrane region" description="Helical" evidence="7">
    <location>
        <begin position="152"/>
        <end position="173"/>
    </location>
</feature>
<sequence>MDNSISMKVKKKDINAISWGSNAVLNLMFVIYTIVCLGPLALVIAISFTDETEIIIKGYSFIPRKFLVEAYDYILKAGDSIWRAYGVSVFVTLVGTAISLLVICMYAYPLSRQSFKYKSFFSFLTYFTMIFGGGLVPWVMVYTQLFRIKDSIWILIFPYLMNAWFVMIMRTFFKTTVHESIIESARIDGAGEFRTFFVIVLPLCRAGLATIGLFCTLNYWNDWWLPLVFVTDRKYFNIQYLMYQTLSSIQFLTSSSASFSQSSKVLGELPSESARMAIAVVSIGPIIFAYPFFQKYFVKGLTVGAVKG</sequence>
<proteinExistence type="predicted"/>
<dbReference type="Gene3D" id="1.10.3720.10">
    <property type="entry name" value="MetI-like"/>
    <property type="match status" value="1"/>
</dbReference>
<dbReference type="SUPFAM" id="SSF161098">
    <property type="entry name" value="MetI-like"/>
    <property type="match status" value="1"/>
</dbReference>
<feature type="transmembrane region" description="Helical" evidence="7">
    <location>
        <begin position="85"/>
        <end position="108"/>
    </location>
</feature>
<comment type="caution">
    <text evidence="9">The sequence shown here is derived from an EMBL/GenBank/DDBJ whole genome shotgun (WGS) entry which is preliminary data.</text>
</comment>
<dbReference type="RefSeq" id="WP_242987462.1">
    <property type="nucleotide sequence ID" value="NZ_QPJT01000007.1"/>
</dbReference>
<dbReference type="PANTHER" id="PTHR43744:SF9">
    <property type="entry name" value="POLYGALACTURONAN_RHAMNOGALACTURONAN TRANSPORT SYSTEM PERMEASE PROTEIN YTCP"/>
    <property type="match status" value="1"/>
</dbReference>
<evidence type="ECO:0000256" key="5">
    <source>
        <dbReference type="ARBA" id="ARBA00022989"/>
    </source>
</evidence>
<evidence type="ECO:0000256" key="1">
    <source>
        <dbReference type="ARBA" id="ARBA00004651"/>
    </source>
</evidence>
<dbReference type="InterPro" id="IPR000515">
    <property type="entry name" value="MetI-like"/>
</dbReference>
<protein>
    <submittedName>
        <fullName evidence="9">Putative aldouronate transport system permease protein</fullName>
    </submittedName>
</protein>
<evidence type="ECO:0000256" key="3">
    <source>
        <dbReference type="ARBA" id="ARBA00022475"/>
    </source>
</evidence>
<feature type="transmembrane region" description="Helical" evidence="7">
    <location>
        <begin position="273"/>
        <end position="293"/>
    </location>
</feature>
<dbReference type="InterPro" id="IPR035906">
    <property type="entry name" value="MetI-like_sf"/>
</dbReference>
<keyword evidence="6 7" id="KW-0472">Membrane</keyword>
<comment type="subcellular location">
    <subcellularLocation>
        <location evidence="1">Cell membrane</location>
        <topology evidence="1">Multi-pass membrane protein</topology>
    </subcellularLocation>
</comment>
<evidence type="ECO:0000256" key="7">
    <source>
        <dbReference type="SAM" id="Phobius"/>
    </source>
</evidence>
<evidence type="ECO:0000256" key="4">
    <source>
        <dbReference type="ARBA" id="ARBA00022692"/>
    </source>
</evidence>
<keyword evidence="5 7" id="KW-1133">Transmembrane helix</keyword>
<evidence type="ECO:0000256" key="2">
    <source>
        <dbReference type="ARBA" id="ARBA00022448"/>
    </source>
</evidence>
<dbReference type="PROSITE" id="PS50928">
    <property type="entry name" value="ABC_TM1"/>
    <property type="match status" value="1"/>
</dbReference>
<accession>A0A369B7P2</accession>
<keyword evidence="2" id="KW-0813">Transport</keyword>
<feature type="transmembrane region" description="Helical" evidence="7">
    <location>
        <begin position="193"/>
        <end position="220"/>
    </location>
</feature>
<feature type="domain" description="ABC transmembrane type-1" evidence="8">
    <location>
        <begin position="85"/>
        <end position="287"/>
    </location>
</feature>
<keyword evidence="10" id="KW-1185">Reference proteome</keyword>
<dbReference type="PANTHER" id="PTHR43744">
    <property type="entry name" value="ABC TRANSPORTER PERMEASE PROTEIN MG189-RELATED-RELATED"/>
    <property type="match status" value="1"/>
</dbReference>
<keyword evidence="4 7" id="KW-0812">Transmembrane</keyword>
<dbReference type="GO" id="GO:0055085">
    <property type="term" value="P:transmembrane transport"/>
    <property type="evidence" value="ECO:0007669"/>
    <property type="project" value="InterPro"/>
</dbReference>
<feature type="transmembrane region" description="Helical" evidence="7">
    <location>
        <begin position="120"/>
        <end position="140"/>
    </location>
</feature>
<name>A0A369B7P2_9FIRM</name>
<evidence type="ECO:0000313" key="9">
    <source>
        <dbReference type="EMBL" id="RCX17549.1"/>
    </source>
</evidence>
<dbReference type="CDD" id="cd06261">
    <property type="entry name" value="TM_PBP2"/>
    <property type="match status" value="1"/>
</dbReference>
<evidence type="ECO:0000259" key="8">
    <source>
        <dbReference type="PROSITE" id="PS50928"/>
    </source>
</evidence>
<organism evidence="9 10">
    <name type="scientific">Anaerobacterium chartisolvens</name>
    <dbReference type="NCBI Taxonomy" id="1297424"/>
    <lineage>
        <taxon>Bacteria</taxon>
        <taxon>Bacillati</taxon>
        <taxon>Bacillota</taxon>
        <taxon>Clostridia</taxon>
        <taxon>Eubacteriales</taxon>
        <taxon>Oscillospiraceae</taxon>
        <taxon>Anaerobacterium</taxon>
    </lineage>
</organism>
<evidence type="ECO:0000256" key="6">
    <source>
        <dbReference type="ARBA" id="ARBA00023136"/>
    </source>
</evidence>
<dbReference type="EMBL" id="QPJT01000007">
    <property type="protein sequence ID" value="RCX17549.1"/>
    <property type="molecule type" value="Genomic_DNA"/>
</dbReference>
<feature type="transmembrane region" description="Helical" evidence="7">
    <location>
        <begin position="21"/>
        <end position="48"/>
    </location>
</feature>
<dbReference type="Proteomes" id="UP000253034">
    <property type="component" value="Unassembled WGS sequence"/>
</dbReference>